<keyword evidence="3" id="KW-1185">Reference proteome</keyword>
<evidence type="ECO:0000256" key="1">
    <source>
        <dbReference type="SAM" id="Phobius"/>
    </source>
</evidence>
<keyword evidence="1" id="KW-0472">Membrane</keyword>
<dbReference type="STRING" id="630626.EBL_c08550"/>
<sequence>MVFRDDAVSEDRGYYGMFVLFNSTRSLGNHSTLFLTAFDRRYLLLIRLLMLFLTFLWGHLLTLPSD</sequence>
<protein>
    <submittedName>
        <fullName evidence="2">Uncharacterized protein</fullName>
    </submittedName>
</protein>
<dbReference type="EMBL" id="CP001560">
    <property type="protein sequence ID" value="AFJ45975.1"/>
    <property type="molecule type" value="Genomic_DNA"/>
</dbReference>
<accession>I2B621</accession>
<dbReference type="KEGG" id="ebt:EBL_c08550"/>
<dbReference type="AlphaFoldDB" id="I2B621"/>
<gene>
    <name evidence="2" type="ordered locus">EBL_c08550</name>
</gene>
<evidence type="ECO:0000313" key="2">
    <source>
        <dbReference type="EMBL" id="AFJ45975.1"/>
    </source>
</evidence>
<feature type="transmembrane region" description="Helical" evidence="1">
    <location>
        <begin position="42"/>
        <end position="60"/>
    </location>
</feature>
<name>I2B621_SHIBC</name>
<keyword evidence="1" id="KW-0812">Transmembrane</keyword>
<proteinExistence type="predicted"/>
<reference evidence="2 3" key="1">
    <citation type="journal article" date="2012" name="J. Bacteriol.">
        <title>Complete genome sequence of the B12-producing Shimwellia blattae strain DSM 4481, isolated from a cockroach.</title>
        <authorList>
            <person name="Brzuszkiewicz E."/>
            <person name="Waschkowitz T."/>
            <person name="Wiezer A."/>
            <person name="Daniel R."/>
        </authorList>
    </citation>
    <scope>NUCLEOTIDE SEQUENCE [LARGE SCALE GENOMIC DNA]</scope>
    <source>
        <strain evidence="3">ATCC 29907 / DSM 4481 / JCM 1650 / NBRC 105725 / CDC 9005-74</strain>
    </source>
</reference>
<evidence type="ECO:0000313" key="3">
    <source>
        <dbReference type="Proteomes" id="UP000001955"/>
    </source>
</evidence>
<dbReference type="HOGENOM" id="CLU_2828859_0_0_6"/>
<keyword evidence="1" id="KW-1133">Transmembrane helix</keyword>
<organism evidence="2 3">
    <name type="scientific">Shimwellia blattae (strain ATCC 29907 / DSM 4481 / JCM 1650 / NBRC 105725 / CDC 9005-74)</name>
    <name type="common">Escherichia blattae</name>
    <dbReference type="NCBI Taxonomy" id="630626"/>
    <lineage>
        <taxon>Bacteria</taxon>
        <taxon>Pseudomonadati</taxon>
        <taxon>Pseudomonadota</taxon>
        <taxon>Gammaproteobacteria</taxon>
        <taxon>Enterobacterales</taxon>
        <taxon>Enterobacteriaceae</taxon>
        <taxon>Shimwellia</taxon>
    </lineage>
</organism>
<dbReference type="Proteomes" id="UP000001955">
    <property type="component" value="Chromosome"/>
</dbReference>